<name>A0ABS6NRL6_9BURK</name>
<dbReference type="InterPro" id="IPR000073">
    <property type="entry name" value="AB_hydrolase_1"/>
</dbReference>
<keyword evidence="3" id="KW-1185">Reference proteome</keyword>
<dbReference type="EMBL" id="JAHSPR010000014">
    <property type="protein sequence ID" value="MBV4398279.1"/>
    <property type="molecule type" value="Genomic_DNA"/>
</dbReference>
<accession>A0ABS6NRL6</accession>
<proteinExistence type="predicted"/>
<reference evidence="2 3" key="1">
    <citation type="submission" date="2021-06" db="EMBL/GenBank/DDBJ databases">
        <authorList>
            <person name="Lu T."/>
            <person name="Wang Q."/>
            <person name="Han X."/>
        </authorList>
    </citation>
    <scope>NUCLEOTIDE SEQUENCE [LARGE SCALE GENOMIC DNA]</scope>
    <source>
        <strain evidence="2 3">LAM0050</strain>
    </source>
</reference>
<dbReference type="InterPro" id="IPR050266">
    <property type="entry name" value="AB_hydrolase_sf"/>
</dbReference>
<evidence type="ECO:0000259" key="1">
    <source>
        <dbReference type="Pfam" id="PF00561"/>
    </source>
</evidence>
<comment type="caution">
    <text evidence="2">The sequence shown here is derived from an EMBL/GenBank/DDBJ whole genome shotgun (WGS) entry which is preliminary data.</text>
</comment>
<evidence type="ECO:0000313" key="3">
    <source>
        <dbReference type="Proteomes" id="UP000722165"/>
    </source>
</evidence>
<dbReference type="PANTHER" id="PTHR43798">
    <property type="entry name" value="MONOACYLGLYCEROL LIPASE"/>
    <property type="match status" value="1"/>
</dbReference>
<feature type="domain" description="AB hydrolase-1" evidence="1">
    <location>
        <begin position="26"/>
        <end position="245"/>
    </location>
</feature>
<dbReference type="Pfam" id="PF00561">
    <property type="entry name" value="Abhydrolase_1"/>
    <property type="match status" value="1"/>
</dbReference>
<dbReference type="GO" id="GO:0016787">
    <property type="term" value="F:hydrolase activity"/>
    <property type="evidence" value="ECO:0007669"/>
    <property type="project" value="UniProtKB-KW"/>
</dbReference>
<protein>
    <submittedName>
        <fullName evidence="2">Alpha/beta hydrolase</fullName>
    </submittedName>
</protein>
<organism evidence="2 3">
    <name type="scientific">Advenella alkanexedens</name>
    <dbReference type="NCBI Taxonomy" id="1481665"/>
    <lineage>
        <taxon>Bacteria</taxon>
        <taxon>Pseudomonadati</taxon>
        <taxon>Pseudomonadota</taxon>
        <taxon>Betaproteobacteria</taxon>
        <taxon>Burkholderiales</taxon>
        <taxon>Alcaligenaceae</taxon>
    </lineage>
</organism>
<evidence type="ECO:0000313" key="2">
    <source>
        <dbReference type="EMBL" id="MBV4398279.1"/>
    </source>
</evidence>
<keyword evidence="2" id="KW-0378">Hydrolase</keyword>
<dbReference type="Proteomes" id="UP000722165">
    <property type="component" value="Unassembled WGS sequence"/>
</dbReference>
<sequence length="269" mass="30248">MDSSFPIKTLQTTSSCFHYQDKGTGPALLLIHGSLCDLRYWRWQLPELAGHCRVIVPSLPHYWPQENAQTEFSVYQHARDMLHLLDALNIESAHVLGHSRGGSIAIQMALEQNDKVRSLILADPGIRTRQQESHANFKHEALLAIQEGKLDEGLAVFIDAVSGENTWKRMVRWFKQMVRDNANTLVLQQNEPAFYFDEAIFSALTLPVTLLGGSDSPAPFPQIIARLDSILPQAQSHVISPASHGMNLAMPHEFNRIILDHLIQQAFTN</sequence>
<gene>
    <name evidence="2" type="ORF">KU392_13600</name>
</gene>